<dbReference type="InterPro" id="IPR044880">
    <property type="entry name" value="NCX_ion-bd_dom_sf"/>
</dbReference>
<proteinExistence type="predicted"/>
<dbReference type="InterPro" id="IPR004837">
    <property type="entry name" value="NaCa_Exmemb"/>
</dbReference>
<feature type="transmembrane region" description="Helical" evidence="5">
    <location>
        <begin position="101"/>
        <end position="124"/>
    </location>
</feature>
<feature type="transmembrane region" description="Helical" evidence="5">
    <location>
        <begin position="324"/>
        <end position="346"/>
    </location>
</feature>
<keyword evidence="4 5" id="KW-0472">Membrane</keyword>
<feature type="transmembrane region" description="Helical" evidence="5">
    <location>
        <begin position="224"/>
        <end position="243"/>
    </location>
</feature>
<dbReference type="Pfam" id="PF01699">
    <property type="entry name" value="Na_Ca_ex"/>
    <property type="match status" value="2"/>
</dbReference>
<feature type="transmembrane region" description="Helical" evidence="5">
    <location>
        <begin position="69"/>
        <end position="89"/>
    </location>
</feature>
<protein>
    <submittedName>
        <fullName evidence="7">Cation:H+ antiporter</fullName>
    </submittedName>
</protein>
<organism evidence="7 8">
    <name type="scientific">Halarsenatibacter silvermanii</name>
    <dbReference type="NCBI Taxonomy" id="321763"/>
    <lineage>
        <taxon>Bacteria</taxon>
        <taxon>Bacillati</taxon>
        <taxon>Bacillota</taxon>
        <taxon>Clostridia</taxon>
        <taxon>Halanaerobiales</taxon>
        <taxon>Halarsenatibacteraceae</taxon>
        <taxon>Halarsenatibacter</taxon>
    </lineage>
</organism>
<evidence type="ECO:0000256" key="2">
    <source>
        <dbReference type="ARBA" id="ARBA00022692"/>
    </source>
</evidence>
<dbReference type="STRING" id="321763.SAMN04488692_10257"/>
<evidence type="ECO:0000256" key="5">
    <source>
        <dbReference type="SAM" id="Phobius"/>
    </source>
</evidence>
<feature type="domain" description="Sodium/calcium exchanger membrane region" evidence="6">
    <location>
        <begin position="201"/>
        <end position="343"/>
    </location>
</feature>
<sequence>MLLTVELLVVILLIALSGHYLVLSVENIADKVGFSQMLTCMIILAAVTSLPELATTVTAVRLEAIESGLAGLLGSNLFNFTLLALLDLGQGPGFLLLSLSFSHLLVGFISIMMSSSLGIFFTLYLLTAAIPLQFRFAPESFVLFAIFLSGLKMIYNFEKSINNENKVENFDIDFEEMENIVPFPGEGAAARERESSVGQYMILLTSAAVIILSGIRLGYLSDRLVLMTGMGSTFIGAGLVAVITSLPELSASASAAGRDHPEMAAAIIMGSSMINLVLPAVVDGFYYSSMLAADPFHNLILIFVTVIMTVLLLSGLFYRTRHSLLHIGFSPALILILYVGTLWLLLYL</sequence>
<evidence type="ECO:0000256" key="3">
    <source>
        <dbReference type="ARBA" id="ARBA00022989"/>
    </source>
</evidence>
<keyword evidence="3 5" id="KW-1133">Transmembrane helix</keyword>
<accession>A0A1G9HX92</accession>
<dbReference type="Gene3D" id="1.20.1420.30">
    <property type="entry name" value="NCX, central ion-binding region"/>
    <property type="match status" value="2"/>
</dbReference>
<keyword evidence="2 5" id="KW-0812">Transmembrane</keyword>
<evidence type="ECO:0000256" key="1">
    <source>
        <dbReference type="ARBA" id="ARBA00004141"/>
    </source>
</evidence>
<evidence type="ECO:0000313" key="8">
    <source>
        <dbReference type="Proteomes" id="UP000199476"/>
    </source>
</evidence>
<dbReference type="EMBL" id="FNGO01000002">
    <property type="protein sequence ID" value="SDL17588.1"/>
    <property type="molecule type" value="Genomic_DNA"/>
</dbReference>
<feature type="transmembrane region" description="Helical" evidence="5">
    <location>
        <begin position="299"/>
        <end position="318"/>
    </location>
</feature>
<feature type="domain" description="Sodium/calcium exchanger membrane region" evidence="6">
    <location>
        <begin position="5"/>
        <end position="147"/>
    </location>
</feature>
<feature type="transmembrane region" description="Helical" evidence="5">
    <location>
        <begin position="263"/>
        <end position="287"/>
    </location>
</feature>
<name>A0A1G9HX92_9FIRM</name>
<feature type="transmembrane region" description="Helical" evidence="5">
    <location>
        <begin position="197"/>
        <end position="217"/>
    </location>
</feature>
<keyword evidence="8" id="KW-1185">Reference proteome</keyword>
<dbReference type="GO" id="GO:0055085">
    <property type="term" value="P:transmembrane transport"/>
    <property type="evidence" value="ECO:0007669"/>
    <property type="project" value="InterPro"/>
</dbReference>
<comment type="subcellular location">
    <subcellularLocation>
        <location evidence="1">Membrane</location>
        <topology evidence="1">Multi-pass membrane protein</topology>
    </subcellularLocation>
</comment>
<dbReference type="GO" id="GO:0016020">
    <property type="term" value="C:membrane"/>
    <property type="evidence" value="ECO:0007669"/>
    <property type="project" value="UniProtKB-SubCell"/>
</dbReference>
<evidence type="ECO:0000259" key="6">
    <source>
        <dbReference type="Pfam" id="PF01699"/>
    </source>
</evidence>
<reference evidence="7 8" key="1">
    <citation type="submission" date="2016-10" db="EMBL/GenBank/DDBJ databases">
        <authorList>
            <person name="de Groot N.N."/>
        </authorList>
    </citation>
    <scope>NUCLEOTIDE SEQUENCE [LARGE SCALE GENOMIC DNA]</scope>
    <source>
        <strain evidence="7 8">SLAS-1</strain>
    </source>
</reference>
<gene>
    <name evidence="7" type="ORF">SAMN04488692_10257</name>
</gene>
<dbReference type="AlphaFoldDB" id="A0A1G9HX92"/>
<evidence type="ECO:0000256" key="4">
    <source>
        <dbReference type="ARBA" id="ARBA00023136"/>
    </source>
</evidence>
<dbReference type="Proteomes" id="UP000199476">
    <property type="component" value="Unassembled WGS sequence"/>
</dbReference>
<feature type="transmembrane region" description="Helical" evidence="5">
    <location>
        <begin position="34"/>
        <end position="57"/>
    </location>
</feature>
<evidence type="ECO:0000313" key="7">
    <source>
        <dbReference type="EMBL" id="SDL17588.1"/>
    </source>
</evidence>